<name>A0A0C2MBE6_THEKT</name>
<reference evidence="1 2" key="1">
    <citation type="journal article" date="2014" name="Genome Biol. Evol.">
        <title>The genome of the myxosporean Thelohanellus kitauei shows adaptations to nutrient acquisition within its fish host.</title>
        <authorList>
            <person name="Yang Y."/>
            <person name="Xiong J."/>
            <person name="Zhou Z."/>
            <person name="Huo F."/>
            <person name="Miao W."/>
            <person name="Ran C."/>
            <person name="Liu Y."/>
            <person name="Zhang J."/>
            <person name="Feng J."/>
            <person name="Wang M."/>
            <person name="Wang M."/>
            <person name="Wang L."/>
            <person name="Yao B."/>
        </authorList>
    </citation>
    <scope>NUCLEOTIDE SEQUENCE [LARGE SCALE GENOMIC DNA]</scope>
    <source>
        <strain evidence="1">Wuqing</strain>
    </source>
</reference>
<dbReference type="PANTHER" id="PTHR45913">
    <property type="entry name" value="EPM2A-INTERACTING PROTEIN 1"/>
    <property type="match status" value="1"/>
</dbReference>
<gene>
    <name evidence="1" type="ORF">RF11_08556</name>
</gene>
<organism evidence="1 2">
    <name type="scientific">Thelohanellus kitauei</name>
    <name type="common">Myxosporean</name>
    <dbReference type="NCBI Taxonomy" id="669202"/>
    <lineage>
        <taxon>Eukaryota</taxon>
        <taxon>Metazoa</taxon>
        <taxon>Cnidaria</taxon>
        <taxon>Myxozoa</taxon>
        <taxon>Myxosporea</taxon>
        <taxon>Bivalvulida</taxon>
        <taxon>Platysporina</taxon>
        <taxon>Myxobolidae</taxon>
        <taxon>Thelohanellus</taxon>
    </lineage>
</organism>
<evidence type="ECO:0000313" key="2">
    <source>
        <dbReference type="Proteomes" id="UP000031668"/>
    </source>
</evidence>
<dbReference type="Proteomes" id="UP000031668">
    <property type="component" value="Unassembled WGS sequence"/>
</dbReference>
<comment type="caution">
    <text evidence="1">The sequence shown here is derived from an EMBL/GenBank/DDBJ whole genome shotgun (WGS) entry which is preliminary data.</text>
</comment>
<accession>A0A0C2MBE6</accession>
<dbReference type="OrthoDB" id="10063846at2759"/>
<evidence type="ECO:0000313" key="1">
    <source>
        <dbReference type="EMBL" id="KII61644.1"/>
    </source>
</evidence>
<dbReference type="OMA" id="VNCFLME"/>
<keyword evidence="2" id="KW-1185">Reference proteome</keyword>
<dbReference type="PANTHER" id="PTHR45913:SF5">
    <property type="entry name" value="GENERAL TRANSCRIPTION FACTOR II-I REPEAT DOMAIN-CONTAINING PROTEIN 2A-LIKE PROTEIN"/>
    <property type="match status" value="1"/>
</dbReference>
<dbReference type="EMBL" id="JWZT01005293">
    <property type="protein sequence ID" value="KII61644.1"/>
    <property type="molecule type" value="Genomic_DNA"/>
</dbReference>
<proteinExistence type="predicted"/>
<sequence length="227" mass="26491">MATDESIDISDTIQIPAFVRTIYENFDVIEEILGLESLHSTTKGSDLCESLKNLGEDPGIVAKYYKYHFILHQEALCGKTLNLKNVMDVVVRCVNKIRSRALNRQEFREFLSDMNEEYGELLQHCGTEWLSKGKEELHIEREYILNDDWLKYLAFMVGITSHLNCLNERLQDKDKQSTNLSDEIYSFKMKLRLFIRQLTEGIIDALLTLKARLLEKSFNAKQYRIKL</sequence>
<protein>
    <submittedName>
        <fullName evidence="1">Uncharacterized protein</fullName>
    </submittedName>
</protein>
<dbReference type="AlphaFoldDB" id="A0A0C2MBE6"/>